<evidence type="ECO:0000259" key="3">
    <source>
        <dbReference type="Pfam" id="PF12697"/>
    </source>
</evidence>
<evidence type="ECO:0000256" key="2">
    <source>
        <dbReference type="PIRSR" id="PIRSR005211-1"/>
    </source>
</evidence>
<dbReference type="PANTHER" id="PTHR10794">
    <property type="entry name" value="ABHYDROLASE DOMAIN-CONTAINING PROTEIN"/>
    <property type="match status" value="1"/>
</dbReference>
<evidence type="ECO:0000313" key="4">
    <source>
        <dbReference type="EMBL" id="EAQ77977.1"/>
    </source>
</evidence>
<dbReference type="GO" id="GO:0047372">
    <property type="term" value="F:monoacylglycerol lipase activity"/>
    <property type="evidence" value="ECO:0007669"/>
    <property type="project" value="TreeGrafter"/>
</dbReference>
<dbReference type="Pfam" id="PF12697">
    <property type="entry name" value="Abhydrolase_6"/>
    <property type="match status" value="1"/>
</dbReference>
<dbReference type="AlphaFoldDB" id="A3ZZQ7"/>
<dbReference type="SUPFAM" id="SSF53474">
    <property type="entry name" value="alpha/beta-Hydrolases"/>
    <property type="match status" value="1"/>
</dbReference>
<sequence length="338" mass="36877">MISSIDDLASSQSGYRPHPILRGPHVQTILGAYWRGPSAPYAARPHVVTLDDGDQVVLHDDRPAGWQAGDRTALLIHGLGGCHSSPYLVRIAGKLNALGVRSFRMDLRGCGAGAKLARKPFHAGCSDDARAAVQFIGSLCPGSACTAIGFSLGGNVVLKLAGEVGAGSCGGLDSVFSVAPPIDLAHCCENMSRGLNRLYDRDFVRRLIRRVELQRDYDDLSTAFRFSQRPRRIVEFDRDYTAPMAGFDSVSEYYEKASSGPLLANIAMPTHILTAADDPIVPRAIFDKFPFSPLITLETTSHGGHLGFLAPRNITSDRRWMDWRVADWVAELMQRKTV</sequence>
<feature type="active site" description="Charge relay system" evidence="2">
    <location>
        <position position="305"/>
    </location>
</feature>
<dbReference type="HOGENOM" id="CLU_032487_0_1_0"/>
<dbReference type="ESTHER" id="9plan-a3zzq7">
    <property type="family name" value="abh_upf0017"/>
</dbReference>
<evidence type="ECO:0000313" key="5">
    <source>
        <dbReference type="Proteomes" id="UP000004358"/>
    </source>
</evidence>
<dbReference type="InterPro" id="IPR000073">
    <property type="entry name" value="AB_hydrolase_1"/>
</dbReference>
<comment type="similarity">
    <text evidence="1">Belongs to the AB hydrolase superfamily. AB hydrolase 4 family.</text>
</comment>
<dbReference type="RefSeq" id="WP_002651109.1">
    <property type="nucleotide sequence ID" value="NZ_CH672376.1"/>
</dbReference>
<dbReference type="InterPro" id="IPR050960">
    <property type="entry name" value="AB_hydrolase_4_sf"/>
</dbReference>
<reference evidence="4 5" key="1">
    <citation type="submission" date="2006-02" db="EMBL/GenBank/DDBJ databases">
        <authorList>
            <person name="Amann R."/>
            <person name="Ferriera S."/>
            <person name="Johnson J."/>
            <person name="Kravitz S."/>
            <person name="Halpern A."/>
            <person name="Remington K."/>
            <person name="Beeson K."/>
            <person name="Tran B."/>
            <person name="Rogers Y.-H."/>
            <person name="Friedman R."/>
            <person name="Venter J.C."/>
        </authorList>
    </citation>
    <scope>NUCLEOTIDE SEQUENCE [LARGE SCALE GENOMIC DNA]</scope>
    <source>
        <strain evidence="4 5">DSM 3645</strain>
    </source>
</reference>
<comment type="caution">
    <text evidence="4">The sequence shown here is derived from an EMBL/GenBank/DDBJ whole genome shotgun (WGS) entry which is preliminary data.</text>
</comment>
<accession>A3ZZQ7</accession>
<dbReference type="Proteomes" id="UP000004358">
    <property type="component" value="Unassembled WGS sequence"/>
</dbReference>
<proteinExistence type="inferred from homology"/>
<dbReference type="OrthoDB" id="332676at2"/>
<dbReference type="PANTHER" id="PTHR10794:SF94">
    <property type="entry name" value="ESTERASE YHET-RELATED"/>
    <property type="match status" value="1"/>
</dbReference>
<dbReference type="InterPro" id="IPR029058">
    <property type="entry name" value="AB_hydrolase_fold"/>
</dbReference>
<dbReference type="STRING" id="314230.DSM3645_16055"/>
<dbReference type="eggNOG" id="COG0429">
    <property type="taxonomic scope" value="Bacteria"/>
</dbReference>
<feature type="active site" description="Charge relay system" evidence="2">
    <location>
        <position position="151"/>
    </location>
</feature>
<evidence type="ECO:0000256" key="1">
    <source>
        <dbReference type="ARBA" id="ARBA00010884"/>
    </source>
</evidence>
<dbReference type="Gene3D" id="3.40.50.1820">
    <property type="entry name" value="alpha/beta hydrolase"/>
    <property type="match status" value="1"/>
</dbReference>
<organism evidence="4 5">
    <name type="scientific">Blastopirellula marina DSM 3645</name>
    <dbReference type="NCBI Taxonomy" id="314230"/>
    <lineage>
        <taxon>Bacteria</taxon>
        <taxon>Pseudomonadati</taxon>
        <taxon>Planctomycetota</taxon>
        <taxon>Planctomycetia</taxon>
        <taxon>Pirellulales</taxon>
        <taxon>Pirellulaceae</taxon>
        <taxon>Blastopirellula</taxon>
    </lineage>
</organism>
<feature type="domain" description="AB hydrolase-1" evidence="3">
    <location>
        <begin position="74"/>
        <end position="312"/>
    </location>
</feature>
<name>A3ZZQ7_9BACT</name>
<dbReference type="InterPro" id="IPR012020">
    <property type="entry name" value="ABHD4"/>
</dbReference>
<dbReference type="GO" id="GO:0034338">
    <property type="term" value="F:short-chain carboxylesterase activity"/>
    <property type="evidence" value="ECO:0007669"/>
    <property type="project" value="TreeGrafter"/>
</dbReference>
<gene>
    <name evidence="4" type="ORF">DSM3645_16055</name>
</gene>
<dbReference type="PIRSF" id="PIRSF005211">
    <property type="entry name" value="Ab_hydro_YheT"/>
    <property type="match status" value="1"/>
</dbReference>
<protein>
    <recommendedName>
        <fullName evidence="3">AB hydrolase-1 domain-containing protein</fullName>
    </recommendedName>
</protein>
<dbReference type="EMBL" id="AANZ01000025">
    <property type="protein sequence ID" value="EAQ77977.1"/>
    <property type="molecule type" value="Genomic_DNA"/>
</dbReference>
<feature type="active site" description="Charge relay system" evidence="2">
    <location>
        <position position="278"/>
    </location>
</feature>